<evidence type="ECO:0000313" key="2">
    <source>
        <dbReference type="Proteomes" id="UP000214684"/>
    </source>
</evidence>
<comment type="caution">
    <text evidence="1">The sequence shown here is derived from an EMBL/GenBank/DDBJ whole genome shotgun (WGS) entry which is preliminary data.</text>
</comment>
<sequence>MELENLNLLKLNAQEIQEVEGGGIFRVVSYLLDAAAVYDAIEDFKSGWNSVSDSQVSSGSW</sequence>
<organism evidence="1 2">
    <name type="scientific">Flavobacterium araucananum</name>
    <dbReference type="NCBI Taxonomy" id="946678"/>
    <lineage>
        <taxon>Bacteria</taxon>
        <taxon>Pseudomonadati</taxon>
        <taxon>Bacteroidota</taxon>
        <taxon>Flavobacteriia</taxon>
        <taxon>Flavobacteriales</taxon>
        <taxon>Flavobacteriaceae</taxon>
        <taxon>Flavobacterium</taxon>
    </lineage>
</organism>
<dbReference type="EMBL" id="MUGS01000048">
    <property type="protein sequence ID" value="OXG01556.1"/>
    <property type="molecule type" value="Genomic_DNA"/>
</dbReference>
<name>A0A227NX80_9FLAO</name>
<gene>
    <name evidence="1" type="ORF">B0A64_19010</name>
</gene>
<dbReference type="Proteomes" id="UP000214684">
    <property type="component" value="Unassembled WGS sequence"/>
</dbReference>
<accession>A0A227NX80</accession>
<reference evidence="1 2" key="1">
    <citation type="submission" date="2016-11" db="EMBL/GenBank/DDBJ databases">
        <title>Whole genomes of Flavobacteriaceae.</title>
        <authorList>
            <person name="Stine C."/>
            <person name="Li C."/>
            <person name="Tadesse D."/>
        </authorList>
    </citation>
    <scope>NUCLEOTIDE SEQUENCE [LARGE SCALE GENOMIC DNA]</scope>
    <source>
        <strain evidence="1 2">DSM 24704</strain>
    </source>
</reference>
<dbReference type="RefSeq" id="WP_089481079.1">
    <property type="nucleotide sequence ID" value="NZ_MUGS01000048.1"/>
</dbReference>
<evidence type="ECO:0000313" key="1">
    <source>
        <dbReference type="EMBL" id="OXG01556.1"/>
    </source>
</evidence>
<protein>
    <recommendedName>
        <fullName evidence="3">Bacteriocin</fullName>
    </recommendedName>
</protein>
<evidence type="ECO:0008006" key="3">
    <source>
        <dbReference type="Google" id="ProtNLM"/>
    </source>
</evidence>
<keyword evidence="2" id="KW-1185">Reference proteome</keyword>
<dbReference type="AlphaFoldDB" id="A0A227NX80"/>
<proteinExistence type="predicted"/>